<organism evidence="2 3">
    <name type="scientific">Pyxidicoccus fallax</name>
    <dbReference type="NCBI Taxonomy" id="394095"/>
    <lineage>
        <taxon>Bacteria</taxon>
        <taxon>Pseudomonadati</taxon>
        <taxon>Myxococcota</taxon>
        <taxon>Myxococcia</taxon>
        <taxon>Myxococcales</taxon>
        <taxon>Cystobacterineae</taxon>
        <taxon>Myxococcaceae</taxon>
        <taxon>Pyxidicoccus</taxon>
    </lineage>
</organism>
<protein>
    <submittedName>
        <fullName evidence="2">Uncharacterized protein</fullName>
    </submittedName>
</protein>
<feature type="transmembrane region" description="Helical" evidence="1">
    <location>
        <begin position="109"/>
        <end position="132"/>
    </location>
</feature>
<sequence>MSQPREEAPAPRGPRQSVWRDAGAALSLVFGSPLAFFILTAVAFMAAYFFQLGPSLQNLAFLGSRPVGLWHIFLPIQPALWLVTSLLVWGELRKPDPLWPDTRREQMAVVLCTSVTLAMIGLPFVAQFISWPEMPSLATLNTPSMSAFRTRLLILSLIGIAVAVLQALSVFCVHVQLLRLSSAPPARGTVCEAGDLDEDVRRYLKLRARLRLFLSLVAVNVGTSVLSLGILRNLLNAAHPARPELFPAAPVVGYSVYLTGLLANGYLPVRKTLVDVGEALAERLVRQSLGAQAPWKARFEEQQAARTYLGLRESAFQELQQGISVLAPLLGGLSSLLLSPGG</sequence>
<evidence type="ECO:0000256" key="1">
    <source>
        <dbReference type="SAM" id="Phobius"/>
    </source>
</evidence>
<dbReference type="EMBL" id="JABBJJ010000023">
    <property type="protein sequence ID" value="NMO14668.1"/>
    <property type="molecule type" value="Genomic_DNA"/>
</dbReference>
<feature type="transmembrane region" description="Helical" evidence="1">
    <location>
        <begin position="69"/>
        <end position="89"/>
    </location>
</feature>
<comment type="caution">
    <text evidence="2">The sequence shown here is derived from an EMBL/GenBank/DDBJ whole genome shotgun (WGS) entry which is preliminary data.</text>
</comment>
<feature type="transmembrane region" description="Helical" evidence="1">
    <location>
        <begin position="251"/>
        <end position="269"/>
    </location>
</feature>
<evidence type="ECO:0000313" key="2">
    <source>
        <dbReference type="EMBL" id="NMO14668.1"/>
    </source>
</evidence>
<gene>
    <name evidence="2" type="ORF">HG543_07325</name>
</gene>
<keyword evidence="1" id="KW-0472">Membrane</keyword>
<dbReference type="Proteomes" id="UP000518300">
    <property type="component" value="Unassembled WGS sequence"/>
</dbReference>
<reference evidence="2 3" key="1">
    <citation type="submission" date="2020-04" db="EMBL/GenBank/DDBJ databases">
        <title>Draft genome of Pyxidicoccus fallax type strain.</title>
        <authorList>
            <person name="Whitworth D.E."/>
        </authorList>
    </citation>
    <scope>NUCLEOTIDE SEQUENCE [LARGE SCALE GENOMIC DNA]</scope>
    <source>
        <strain evidence="2 3">DSM 14698</strain>
    </source>
</reference>
<feature type="transmembrane region" description="Helical" evidence="1">
    <location>
        <begin position="210"/>
        <end position="231"/>
    </location>
</feature>
<keyword evidence="1" id="KW-1133">Transmembrane helix</keyword>
<keyword evidence="1" id="KW-0812">Transmembrane</keyword>
<dbReference type="AlphaFoldDB" id="A0A848LG18"/>
<feature type="transmembrane region" description="Helical" evidence="1">
    <location>
        <begin position="22"/>
        <end position="49"/>
    </location>
</feature>
<proteinExistence type="predicted"/>
<keyword evidence="3" id="KW-1185">Reference proteome</keyword>
<dbReference type="RefSeq" id="WP_169343966.1">
    <property type="nucleotide sequence ID" value="NZ_JABBJJ010000023.1"/>
</dbReference>
<name>A0A848LG18_9BACT</name>
<evidence type="ECO:0000313" key="3">
    <source>
        <dbReference type="Proteomes" id="UP000518300"/>
    </source>
</evidence>
<accession>A0A848LG18</accession>
<feature type="transmembrane region" description="Helical" evidence="1">
    <location>
        <begin position="152"/>
        <end position="173"/>
    </location>
</feature>